<sequence length="237" mass="26301">MTGKKLPPLAIGHSQNPRCFKNVRHIPVEYHANKKAWMMSAMFVSWLQKLNTKMIANGNRKIALLLDNCPSHPHQVENLSNIEHCGFVSTAGEDDIVALPQDDAIADESDNIFARLIKYLTATVICPMDVDIYLSIDDDVVTSEVQSIVEIAHRNDIEIELSDSDGNEEAKPVQGGYSKSDSMSPSLYMGTYNARSIATCQHLTTFKEEIHNVKFNIIGIAETWLSSTDALISHLAT</sequence>
<evidence type="ECO:0000313" key="2">
    <source>
        <dbReference type="Proteomes" id="UP000887566"/>
    </source>
</evidence>
<dbReference type="PANTHER" id="PTHR19303">
    <property type="entry name" value="TRANSPOSON"/>
    <property type="match status" value="1"/>
</dbReference>
<proteinExistence type="predicted"/>
<accession>A0A914V5D8</accession>
<reference evidence="3" key="1">
    <citation type="submission" date="2022-11" db="UniProtKB">
        <authorList>
            <consortium name="WormBaseParasite"/>
        </authorList>
    </citation>
    <scope>IDENTIFICATION</scope>
</reference>
<dbReference type="Pfam" id="PF03184">
    <property type="entry name" value="DDE_1"/>
    <property type="match status" value="1"/>
</dbReference>
<dbReference type="WBParaSite" id="PSAMB.scaffold1478size30977.g13367.t1">
    <property type="protein sequence ID" value="PSAMB.scaffold1478size30977.g13367.t1"/>
    <property type="gene ID" value="PSAMB.scaffold1478size30977.g13367"/>
</dbReference>
<evidence type="ECO:0000259" key="1">
    <source>
        <dbReference type="Pfam" id="PF03184"/>
    </source>
</evidence>
<organism evidence="2 3">
    <name type="scientific">Plectus sambesii</name>
    <dbReference type="NCBI Taxonomy" id="2011161"/>
    <lineage>
        <taxon>Eukaryota</taxon>
        <taxon>Metazoa</taxon>
        <taxon>Ecdysozoa</taxon>
        <taxon>Nematoda</taxon>
        <taxon>Chromadorea</taxon>
        <taxon>Plectida</taxon>
        <taxon>Plectina</taxon>
        <taxon>Plectoidea</taxon>
        <taxon>Plectidae</taxon>
        <taxon>Plectus</taxon>
    </lineage>
</organism>
<dbReference type="GO" id="GO:0005634">
    <property type="term" value="C:nucleus"/>
    <property type="evidence" value="ECO:0007669"/>
    <property type="project" value="TreeGrafter"/>
</dbReference>
<dbReference type="GO" id="GO:0003677">
    <property type="term" value="F:DNA binding"/>
    <property type="evidence" value="ECO:0007669"/>
    <property type="project" value="TreeGrafter"/>
</dbReference>
<dbReference type="InterPro" id="IPR004875">
    <property type="entry name" value="DDE_SF_endonuclease_dom"/>
</dbReference>
<feature type="domain" description="DDE-1" evidence="1">
    <location>
        <begin position="2"/>
        <end position="81"/>
    </location>
</feature>
<dbReference type="AlphaFoldDB" id="A0A914V5D8"/>
<protein>
    <submittedName>
        <fullName evidence="3">DDE-1 domain-containing protein</fullName>
    </submittedName>
</protein>
<evidence type="ECO:0000313" key="3">
    <source>
        <dbReference type="WBParaSite" id="PSAMB.scaffold1478size30977.g13367.t1"/>
    </source>
</evidence>
<name>A0A914V5D8_9BILA</name>
<dbReference type="Proteomes" id="UP000887566">
    <property type="component" value="Unplaced"/>
</dbReference>
<dbReference type="InterPro" id="IPR050863">
    <property type="entry name" value="CenT-Element_Derived"/>
</dbReference>
<keyword evidence="2" id="KW-1185">Reference proteome</keyword>
<dbReference type="PANTHER" id="PTHR19303:SF73">
    <property type="entry name" value="PROTEIN PDC2"/>
    <property type="match status" value="1"/>
</dbReference>